<reference evidence="8" key="1">
    <citation type="submission" date="2020-08" db="EMBL/GenBank/DDBJ databases">
        <title>Genome sequencing and assembly of the red palm weevil Rhynchophorus ferrugineus.</title>
        <authorList>
            <person name="Dias G.B."/>
            <person name="Bergman C.M."/>
            <person name="Manee M."/>
        </authorList>
    </citation>
    <scope>NUCLEOTIDE SEQUENCE</scope>
    <source>
        <strain evidence="8">AA-2017</strain>
        <tissue evidence="8">Whole larva</tissue>
    </source>
</reference>
<evidence type="ECO:0000256" key="4">
    <source>
        <dbReference type="ARBA" id="ARBA00023134"/>
    </source>
</evidence>
<keyword evidence="4" id="KW-0342">GTP-binding</keyword>
<dbReference type="FunFam" id="3.40.50.300:FF:000496">
    <property type="entry name" value="Nucleolar GTP-binding protein 1"/>
    <property type="match status" value="1"/>
</dbReference>
<dbReference type="PRINTS" id="PR00326">
    <property type="entry name" value="GTP1OBG"/>
</dbReference>
<keyword evidence="3" id="KW-0547">Nucleotide-binding</keyword>
<dbReference type="InterPro" id="IPR024926">
    <property type="entry name" value="NOG1"/>
</dbReference>
<dbReference type="InterPro" id="IPR006073">
    <property type="entry name" value="GTP-bd"/>
</dbReference>
<keyword evidence="5 6" id="KW-0539">Nucleus</keyword>
<dbReference type="PROSITE" id="PS51710">
    <property type="entry name" value="G_OBG"/>
    <property type="match status" value="1"/>
</dbReference>
<comment type="function">
    <text evidence="6">Involved in the biogenesis of the 60S ribosomal subunit.</text>
</comment>
<evidence type="ECO:0000256" key="3">
    <source>
        <dbReference type="ARBA" id="ARBA00022741"/>
    </source>
</evidence>
<dbReference type="OrthoDB" id="415015at2759"/>
<feature type="domain" description="OBG-type G" evidence="7">
    <location>
        <begin position="169"/>
        <end position="341"/>
    </location>
</feature>
<dbReference type="FunFam" id="1.20.120.1190:FF:000001">
    <property type="entry name" value="Nucleolar GTP-binding protein 1"/>
    <property type="match status" value="1"/>
</dbReference>
<dbReference type="GO" id="GO:0042254">
    <property type="term" value="P:ribosome biogenesis"/>
    <property type="evidence" value="ECO:0007669"/>
    <property type="project" value="UniProtKB-KW"/>
</dbReference>
<evidence type="ECO:0000256" key="6">
    <source>
        <dbReference type="PIRNR" id="PIRNR038919"/>
    </source>
</evidence>
<dbReference type="GO" id="GO:0005525">
    <property type="term" value="F:GTP binding"/>
    <property type="evidence" value="ECO:0007669"/>
    <property type="project" value="UniProtKB-KW"/>
</dbReference>
<dbReference type="Pfam" id="PF17835">
    <property type="entry name" value="NOG1_N"/>
    <property type="match status" value="1"/>
</dbReference>
<dbReference type="InterPro" id="IPR027417">
    <property type="entry name" value="P-loop_NTPase"/>
</dbReference>
<dbReference type="InterPro" id="IPR010674">
    <property type="entry name" value="NOG1_Rossman_fold_dom"/>
</dbReference>
<dbReference type="Pfam" id="PF08155">
    <property type="entry name" value="NOGCT"/>
    <property type="match status" value="1"/>
</dbReference>
<organism evidence="8 9">
    <name type="scientific">Rhynchophorus ferrugineus</name>
    <name type="common">Red palm weevil</name>
    <name type="synonym">Curculio ferrugineus</name>
    <dbReference type="NCBI Taxonomy" id="354439"/>
    <lineage>
        <taxon>Eukaryota</taxon>
        <taxon>Metazoa</taxon>
        <taxon>Ecdysozoa</taxon>
        <taxon>Arthropoda</taxon>
        <taxon>Hexapoda</taxon>
        <taxon>Insecta</taxon>
        <taxon>Pterygota</taxon>
        <taxon>Neoptera</taxon>
        <taxon>Endopterygota</taxon>
        <taxon>Coleoptera</taxon>
        <taxon>Polyphaga</taxon>
        <taxon>Cucujiformia</taxon>
        <taxon>Curculionidae</taxon>
        <taxon>Dryophthorinae</taxon>
        <taxon>Rhynchophorus</taxon>
    </lineage>
</organism>
<keyword evidence="2 6" id="KW-0690">Ribosome biogenesis</keyword>
<dbReference type="EMBL" id="JAACXV010014318">
    <property type="protein sequence ID" value="KAF7268599.1"/>
    <property type="molecule type" value="Genomic_DNA"/>
</dbReference>
<dbReference type="InterPro" id="IPR005225">
    <property type="entry name" value="Small_GTP-bd"/>
</dbReference>
<dbReference type="GO" id="GO:0005730">
    <property type="term" value="C:nucleolus"/>
    <property type="evidence" value="ECO:0007669"/>
    <property type="project" value="UniProtKB-SubCell"/>
</dbReference>
<dbReference type="PIRSF" id="PIRSF038919">
    <property type="entry name" value="NOG1"/>
    <property type="match status" value="1"/>
</dbReference>
<proteinExistence type="inferred from homology"/>
<dbReference type="CDD" id="cd01897">
    <property type="entry name" value="NOG"/>
    <property type="match status" value="1"/>
</dbReference>
<keyword evidence="9" id="KW-1185">Reference proteome</keyword>
<comment type="subcellular location">
    <subcellularLocation>
        <location evidence="1 6">Nucleus</location>
        <location evidence="1 6">Nucleolus</location>
    </subcellularLocation>
</comment>
<evidence type="ECO:0000256" key="5">
    <source>
        <dbReference type="ARBA" id="ARBA00023242"/>
    </source>
</evidence>
<dbReference type="Gene3D" id="1.20.120.1190">
    <property type="match status" value="1"/>
</dbReference>
<protein>
    <recommendedName>
        <fullName evidence="6">Nucleolar GTP-binding protein 1</fullName>
    </recommendedName>
</protein>
<comment type="caution">
    <text evidence="8">The sequence shown here is derived from an EMBL/GenBank/DDBJ whole genome shotgun (WGS) entry which is preliminary data.</text>
</comment>
<dbReference type="InterPro" id="IPR031167">
    <property type="entry name" value="G_OBG"/>
</dbReference>
<dbReference type="PANTHER" id="PTHR45759">
    <property type="entry name" value="NUCLEOLAR GTP-BINDING PROTEIN 1"/>
    <property type="match status" value="1"/>
</dbReference>
<dbReference type="NCBIfam" id="TIGR00231">
    <property type="entry name" value="small_GTP"/>
    <property type="match status" value="1"/>
</dbReference>
<dbReference type="AlphaFoldDB" id="A0A834HV63"/>
<evidence type="ECO:0000256" key="2">
    <source>
        <dbReference type="ARBA" id="ARBA00022517"/>
    </source>
</evidence>
<dbReference type="Gene3D" id="3.40.50.300">
    <property type="entry name" value="P-loop containing nucleotide triphosphate hydrolases"/>
    <property type="match status" value="1"/>
</dbReference>
<dbReference type="InterPro" id="IPR041623">
    <property type="entry name" value="NOG1_N"/>
</dbReference>
<sequence>MSLYNFKKIAVVPTSKDFIDIILSKTQRKTPTVVHKQYKITRIRAFYMRKVKFAQQSFHDRLTQILTEFPKLDDVHPFYADLMNVLYDKDHYKLALGQINTARHLIDNVAKDYVRLLKYGDSLYRCKQLKRAALGRMATIMKRQGSNLMYLEQVRQHLARLPSIDPYTRTIIICGFPNVGKSSFINKITRADVEVQPYAFTTKSLYVGHTDYKYLRWQVIDTPGILDHALEERNVIEMQAVTALAHLRACVLYFMDLSEQCGHTLSEQVKLFESIRPLFTNKPLIIVANKTDIVKLEDLPSEKREALKEIEEDKELEVIEMSTVTEEGVMSVKMEACEKLLSFRVDQKMRTKKVDGILNRLHVAMPKPRDNKERPPCIPESILLKKQGEAEKKKRKLARDVELEEGDDFVVDLAKEYTEIPEEERYDIIPEIWEGHNIADYIDPEIFDKLGELEKEEDIREQTGMYVVPKIELDDTMMEIKKLALQIRNKKAILKDEARINKQSRKPVIPRTSGAKVRDRSVNKLRKNMEALGVDMSGTTQANFTRTKQRVRSVGPIAKKARMDIKVNPASKALVKPPRNEQGIKDLAMKRKLEKIAHRAISKKVARMGLKGEADRFIGNKMPKHLFTGKRGIGKTDRR</sequence>
<evidence type="ECO:0000256" key="1">
    <source>
        <dbReference type="ARBA" id="ARBA00004604"/>
    </source>
</evidence>
<dbReference type="Pfam" id="PF06858">
    <property type="entry name" value="NOG1"/>
    <property type="match status" value="1"/>
</dbReference>
<dbReference type="InterPro" id="IPR012973">
    <property type="entry name" value="NOG_C"/>
</dbReference>
<evidence type="ECO:0000313" key="8">
    <source>
        <dbReference type="EMBL" id="KAF7268599.1"/>
    </source>
</evidence>
<gene>
    <name evidence="8" type="ORF">GWI33_018289</name>
</gene>
<evidence type="ECO:0000313" key="9">
    <source>
        <dbReference type="Proteomes" id="UP000625711"/>
    </source>
</evidence>
<dbReference type="Proteomes" id="UP000625711">
    <property type="component" value="Unassembled WGS sequence"/>
</dbReference>
<comment type="similarity">
    <text evidence="6">Belongs to the TRAFAC class OBG-HflX-like GTPase superfamily. OBG GTPase family. NOG subfamily.</text>
</comment>
<accession>A0A834HV63</accession>
<name>A0A834HV63_RHYFE</name>
<evidence type="ECO:0000259" key="7">
    <source>
        <dbReference type="PROSITE" id="PS51710"/>
    </source>
</evidence>
<dbReference type="SUPFAM" id="SSF52540">
    <property type="entry name" value="P-loop containing nucleoside triphosphate hydrolases"/>
    <property type="match status" value="1"/>
</dbReference>